<organism evidence="11 12">
    <name type="scientific">Bombilactobacillus mellis</name>
    <dbReference type="NCBI Taxonomy" id="1218508"/>
    <lineage>
        <taxon>Bacteria</taxon>
        <taxon>Bacillati</taxon>
        <taxon>Bacillota</taxon>
        <taxon>Bacilli</taxon>
        <taxon>Lactobacillales</taxon>
        <taxon>Lactobacillaceae</taxon>
        <taxon>Bombilactobacillus</taxon>
    </lineage>
</organism>
<evidence type="ECO:0000256" key="9">
    <source>
        <dbReference type="SAM" id="Phobius"/>
    </source>
</evidence>
<evidence type="ECO:0000256" key="2">
    <source>
        <dbReference type="ARBA" id="ARBA00022448"/>
    </source>
</evidence>
<dbReference type="HOGENOM" id="CLU_029688_1_0_9"/>
<feature type="domain" description="PTS EIIC type-3" evidence="10">
    <location>
        <begin position="5"/>
        <end position="410"/>
    </location>
</feature>
<evidence type="ECO:0000313" key="12">
    <source>
        <dbReference type="Proteomes" id="UP000033695"/>
    </source>
</evidence>
<dbReference type="PATRIC" id="fig|1218508.4.peg.1352"/>
<keyword evidence="5 9" id="KW-0812">Transmembrane</keyword>
<feature type="transmembrane region" description="Helical" evidence="9">
    <location>
        <begin position="28"/>
        <end position="48"/>
    </location>
</feature>
<feature type="transmembrane region" description="Helical" evidence="9">
    <location>
        <begin position="133"/>
        <end position="156"/>
    </location>
</feature>
<feature type="transmembrane region" description="Helical" evidence="9">
    <location>
        <begin position="394"/>
        <end position="414"/>
    </location>
</feature>
<accession>A0A0F4KNQ5</accession>
<keyword evidence="2 8" id="KW-0813">Transport</keyword>
<dbReference type="STRING" id="1218508.JG29_13600"/>
<sequence>MQKQLEKILMPVAVKLGNNVVLRSLRDGFMIVMPLIMVTSFFLLIGNFPIPGWNEFWTSVLGSNWNEWFSAVSTSVFSFSGILSCMGIGYAYGKNRGLQGIYLAVVSLVSFLILTPTAITAGKKKIEAVQTMYLGANGVFLGIVIAILSVEIYRFAFKRHWTIKMPAGVPPAVSESFDALIPIALVILVFFLIRIIFSLTSFNTAYNFIYTLLQAPLKNVGNTLPSVLLYNFLASLLWCLGINGPTITNSVWSPIFFVLTQDNLHAFQHHLPLPHIYTQPFIDMFTTYGGGGSTLSLLIVMFAVCKSKRIRELGKLAIMPGIFGINEPIIFGLPVVLNPIIAIPFIIMPTLNTFLSGMAFTLKLLPYTNGVQLSWTTPPIISGWLATGSWKGSVLQIIEIVIGVFVYYPFIKILDKQYLEEERKAEEKNLEINFDEV</sequence>
<dbReference type="PANTHER" id="PTHR33989:SF4">
    <property type="entry name" value="PTS SYSTEM N,N'-DIACETYLCHITOBIOSE-SPECIFIC EIIC COMPONENT"/>
    <property type="match status" value="1"/>
</dbReference>
<evidence type="ECO:0000256" key="1">
    <source>
        <dbReference type="ARBA" id="ARBA00004651"/>
    </source>
</evidence>
<dbReference type="InterPro" id="IPR004501">
    <property type="entry name" value="PTS_EIIC_3"/>
</dbReference>
<gene>
    <name evidence="11" type="ORF">JG29_13600</name>
</gene>
<dbReference type="InterPro" id="IPR003352">
    <property type="entry name" value="PTS_EIIC"/>
</dbReference>
<comment type="subcellular location">
    <subcellularLocation>
        <location evidence="1">Cell membrane</location>
        <topology evidence="1">Multi-pass membrane protein</topology>
    </subcellularLocation>
</comment>
<dbReference type="NCBIfam" id="TIGR00410">
    <property type="entry name" value="lacE"/>
    <property type="match status" value="1"/>
</dbReference>
<dbReference type="RefSeq" id="WP_045923196.1">
    <property type="nucleotide sequence ID" value="NZ_JBHTHW010000005.1"/>
</dbReference>
<evidence type="ECO:0000259" key="10">
    <source>
        <dbReference type="PROSITE" id="PS51105"/>
    </source>
</evidence>
<dbReference type="GO" id="GO:1901264">
    <property type="term" value="P:carbohydrate derivative transport"/>
    <property type="evidence" value="ECO:0007669"/>
    <property type="project" value="TreeGrafter"/>
</dbReference>
<dbReference type="PANTHER" id="PTHR33989">
    <property type="match status" value="1"/>
</dbReference>
<comment type="caution">
    <text evidence="11">The sequence shown here is derived from an EMBL/GenBank/DDBJ whole genome shotgun (WGS) entry which is preliminary data.</text>
</comment>
<dbReference type="GO" id="GO:0005886">
    <property type="term" value="C:plasma membrane"/>
    <property type="evidence" value="ECO:0007669"/>
    <property type="project" value="UniProtKB-SubCell"/>
</dbReference>
<keyword evidence="4 8" id="KW-0762">Sugar transport</keyword>
<keyword evidence="3 8" id="KW-1003">Cell membrane</keyword>
<reference evidence="11 12" key="1">
    <citation type="submission" date="2014-12" db="EMBL/GenBank/DDBJ databases">
        <title>Comparative genomics of the lactic acid bacteria isolated from the honey bee gut.</title>
        <authorList>
            <person name="Ellegaard K.M."/>
            <person name="Tamarit D."/>
            <person name="Javelind E."/>
            <person name="Olofsson T."/>
            <person name="Andersson S.G."/>
            <person name="Vasquez A."/>
        </authorList>
    </citation>
    <scope>NUCLEOTIDE SEQUENCE [LARGE SCALE GENOMIC DNA]</scope>
    <source>
        <strain evidence="11 12">Hon2</strain>
    </source>
</reference>
<evidence type="ECO:0000256" key="3">
    <source>
        <dbReference type="ARBA" id="ARBA00022475"/>
    </source>
</evidence>
<feature type="transmembrane region" description="Helical" evidence="9">
    <location>
        <begin position="325"/>
        <end position="347"/>
    </location>
</feature>
<dbReference type="InterPro" id="IPR051088">
    <property type="entry name" value="PTS_Sugar-EIIC/EIIB"/>
</dbReference>
<keyword evidence="7 8" id="KW-0472">Membrane</keyword>
<dbReference type="OrthoDB" id="1550290at2"/>
<dbReference type="GO" id="GO:0008982">
    <property type="term" value="F:protein-N(PI)-phosphohistidine-sugar phosphotransferase activity"/>
    <property type="evidence" value="ECO:0007669"/>
    <property type="project" value="UniProtKB-UniRule"/>
</dbReference>
<evidence type="ECO:0000256" key="7">
    <source>
        <dbReference type="ARBA" id="ARBA00023136"/>
    </source>
</evidence>
<feature type="transmembrane region" description="Helical" evidence="9">
    <location>
        <begin position="68"/>
        <end position="93"/>
    </location>
</feature>
<protein>
    <recommendedName>
        <fullName evidence="8">Permease IIC component</fullName>
    </recommendedName>
</protein>
<name>A0A0F4KNQ5_9LACO</name>
<evidence type="ECO:0000256" key="5">
    <source>
        <dbReference type="ARBA" id="ARBA00022692"/>
    </source>
</evidence>
<feature type="transmembrane region" description="Helical" evidence="9">
    <location>
        <begin position="177"/>
        <end position="197"/>
    </location>
</feature>
<comment type="function">
    <text evidence="8">The phosphoenolpyruvate-dependent sugar phosphotransferase system (PTS), a major carbohydrate active -transport system, catalyzes the phosphorylation of incoming sugar substrates concomitant with their translocation across the cell membrane.</text>
</comment>
<evidence type="ECO:0000256" key="6">
    <source>
        <dbReference type="ARBA" id="ARBA00022989"/>
    </source>
</evidence>
<dbReference type="AlphaFoldDB" id="A0A0F4KNQ5"/>
<dbReference type="PROSITE" id="PS51105">
    <property type="entry name" value="PTS_EIIC_TYPE_3"/>
    <property type="match status" value="1"/>
</dbReference>
<dbReference type="Proteomes" id="UP000033695">
    <property type="component" value="Unassembled WGS sequence"/>
</dbReference>
<keyword evidence="12" id="KW-1185">Reference proteome</keyword>
<feature type="transmembrane region" description="Helical" evidence="9">
    <location>
        <begin position="100"/>
        <end position="121"/>
    </location>
</feature>
<dbReference type="EMBL" id="JXBZ01000009">
    <property type="protein sequence ID" value="KJY48307.1"/>
    <property type="molecule type" value="Genomic_DNA"/>
</dbReference>
<dbReference type="InterPro" id="IPR004796">
    <property type="entry name" value="PTS_IIC_cello"/>
</dbReference>
<keyword evidence="6 9" id="KW-1133">Transmembrane helix</keyword>
<proteinExistence type="predicted"/>
<feature type="transmembrane region" description="Helical" evidence="9">
    <location>
        <begin position="285"/>
        <end position="304"/>
    </location>
</feature>
<dbReference type="GO" id="GO:0009401">
    <property type="term" value="P:phosphoenolpyruvate-dependent sugar phosphotransferase system"/>
    <property type="evidence" value="ECO:0007669"/>
    <property type="project" value="InterPro"/>
</dbReference>
<evidence type="ECO:0000256" key="8">
    <source>
        <dbReference type="PIRNR" id="PIRNR006351"/>
    </source>
</evidence>
<evidence type="ECO:0000256" key="4">
    <source>
        <dbReference type="ARBA" id="ARBA00022597"/>
    </source>
</evidence>
<dbReference type="PIRSF" id="PIRSF006351">
    <property type="entry name" value="PTS_EIIC-Cellobiose"/>
    <property type="match status" value="1"/>
</dbReference>
<dbReference type="Pfam" id="PF02378">
    <property type="entry name" value="PTS_EIIC"/>
    <property type="match status" value="1"/>
</dbReference>
<evidence type="ECO:0000313" key="11">
    <source>
        <dbReference type="EMBL" id="KJY48307.1"/>
    </source>
</evidence>